<feature type="compositionally biased region" description="Polar residues" evidence="1">
    <location>
        <begin position="78"/>
        <end position="89"/>
    </location>
</feature>
<feature type="compositionally biased region" description="Polar residues" evidence="1">
    <location>
        <begin position="1"/>
        <end position="12"/>
    </location>
</feature>
<feature type="region of interest" description="Disordered" evidence="1">
    <location>
        <begin position="66"/>
        <end position="89"/>
    </location>
</feature>
<dbReference type="HOGENOM" id="CLU_2457168_0_0_1"/>
<protein>
    <submittedName>
        <fullName evidence="2">GM16356</fullName>
    </submittedName>
</protein>
<keyword evidence="3" id="KW-1185">Reference proteome</keyword>
<reference evidence="2 3" key="1">
    <citation type="journal article" date="2007" name="Nature">
        <title>Evolution of genes and genomes on the Drosophila phylogeny.</title>
        <authorList>
            <consortium name="Drosophila 12 Genomes Consortium"/>
            <person name="Clark A.G."/>
            <person name="Eisen M.B."/>
            <person name="Smith D.R."/>
            <person name="Bergman C.M."/>
            <person name="Oliver B."/>
            <person name="Markow T.A."/>
            <person name="Kaufman T.C."/>
            <person name="Kellis M."/>
            <person name="Gelbart W."/>
            <person name="Iyer V.N."/>
            <person name="Pollard D.A."/>
            <person name="Sackton T.B."/>
            <person name="Larracuente A.M."/>
            <person name="Singh N.D."/>
            <person name="Abad J.P."/>
            <person name="Abt D.N."/>
            <person name="Adryan B."/>
            <person name="Aguade M."/>
            <person name="Akashi H."/>
            <person name="Anderson W.W."/>
            <person name="Aquadro C.F."/>
            <person name="Ardell D.H."/>
            <person name="Arguello R."/>
            <person name="Artieri C.G."/>
            <person name="Barbash D.A."/>
            <person name="Barker D."/>
            <person name="Barsanti P."/>
            <person name="Batterham P."/>
            <person name="Batzoglou S."/>
            <person name="Begun D."/>
            <person name="Bhutkar A."/>
            <person name="Blanco E."/>
            <person name="Bosak S.A."/>
            <person name="Bradley R.K."/>
            <person name="Brand A.D."/>
            <person name="Brent M.R."/>
            <person name="Brooks A.N."/>
            <person name="Brown R.H."/>
            <person name="Butlin R.K."/>
            <person name="Caggese C."/>
            <person name="Calvi B.R."/>
            <person name="Bernardo de Carvalho A."/>
            <person name="Caspi A."/>
            <person name="Castrezana S."/>
            <person name="Celniker S.E."/>
            <person name="Chang J.L."/>
            <person name="Chapple C."/>
            <person name="Chatterji S."/>
            <person name="Chinwalla A."/>
            <person name="Civetta A."/>
            <person name="Clifton S.W."/>
            <person name="Comeron J.M."/>
            <person name="Costello J.C."/>
            <person name="Coyne J.A."/>
            <person name="Daub J."/>
            <person name="David R.G."/>
            <person name="Delcher A.L."/>
            <person name="Delehaunty K."/>
            <person name="Do C.B."/>
            <person name="Ebling H."/>
            <person name="Edwards K."/>
            <person name="Eickbush T."/>
            <person name="Evans J.D."/>
            <person name="Filipski A."/>
            <person name="Findeiss S."/>
            <person name="Freyhult E."/>
            <person name="Fulton L."/>
            <person name="Fulton R."/>
            <person name="Garcia A.C."/>
            <person name="Gardiner A."/>
            <person name="Garfield D.A."/>
            <person name="Garvin B.E."/>
            <person name="Gibson G."/>
            <person name="Gilbert D."/>
            <person name="Gnerre S."/>
            <person name="Godfrey J."/>
            <person name="Good R."/>
            <person name="Gotea V."/>
            <person name="Gravely B."/>
            <person name="Greenberg A.J."/>
            <person name="Griffiths-Jones S."/>
            <person name="Gross S."/>
            <person name="Guigo R."/>
            <person name="Gustafson E.A."/>
            <person name="Haerty W."/>
            <person name="Hahn M.W."/>
            <person name="Halligan D.L."/>
            <person name="Halpern A.L."/>
            <person name="Halter G.M."/>
            <person name="Han M.V."/>
            <person name="Heger A."/>
            <person name="Hillier L."/>
            <person name="Hinrichs A.S."/>
            <person name="Holmes I."/>
            <person name="Hoskins R.A."/>
            <person name="Hubisz M.J."/>
            <person name="Hultmark D."/>
            <person name="Huntley M.A."/>
            <person name="Jaffe D.B."/>
            <person name="Jagadeeshan S."/>
            <person name="Jeck W.R."/>
            <person name="Johnson J."/>
            <person name="Jones C.D."/>
            <person name="Jordan W.C."/>
            <person name="Karpen G.H."/>
            <person name="Kataoka E."/>
            <person name="Keightley P.D."/>
            <person name="Kheradpour P."/>
            <person name="Kirkness E.F."/>
            <person name="Koerich L.B."/>
            <person name="Kristiansen K."/>
            <person name="Kudrna D."/>
            <person name="Kulathinal R.J."/>
            <person name="Kumar S."/>
            <person name="Kwok R."/>
            <person name="Lander E."/>
            <person name="Langley C.H."/>
            <person name="Lapoint R."/>
            <person name="Lazzaro B.P."/>
            <person name="Lee S.J."/>
            <person name="Levesque L."/>
            <person name="Li R."/>
            <person name="Lin C.F."/>
            <person name="Lin M.F."/>
            <person name="Lindblad-Toh K."/>
            <person name="Llopart A."/>
            <person name="Long M."/>
            <person name="Low L."/>
            <person name="Lozovsky E."/>
            <person name="Lu J."/>
            <person name="Luo M."/>
            <person name="Machado C.A."/>
            <person name="Makalowski W."/>
            <person name="Marzo M."/>
            <person name="Matsuda M."/>
            <person name="Matzkin L."/>
            <person name="McAllister B."/>
            <person name="McBride C.S."/>
            <person name="McKernan B."/>
            <person name="McKernan K."/>
            <person name="Mendez-Lago M."/>
            <person name="Minx P."/>
            <person name="Mollenhauer M.U."/>
            <person name="Montooth K."/>
            <person name="Mount S.M."/>
            <person name="Mu X."/>
            <person name="Myers E."/>
            <person name="Negre B."/>
            <person name="Newfeld S."/>
            <person name="Nielsen R."/>
            <person name="Noor M.A."/>
            <person name="O'Grady P."/>
            <person name="Pachter L."/>
            <person name="Papaceit M."/>
            <person name="Parisi M.J."/>
            <person name="Parisi M."/>
            <person name="Parts L."/>
            <person name="Pedersen J.S."/>
            <person name="Pesole G."/>
            <person name="Phillippy A.M."/>
            <person name="Ponting C.P."/>
            <person name="Pop M."/>
            <person name="Porcelli D."/>
            <person name="Powell J.R."/>
            <person name="Prohaska S."/>
            <person name="Pruitt K."/>
            <person name="Puig M."/>
            <person name="Quesneville H."/>
            <person name="Ram K.R."/>
            <person name="Rand D."/>
            <person name="Rasmussen M.D."/>
            <person name="Reed L.K."/>
            <person name="Reenan R."/>
            <person name="Reily A."/>
            <person name="Remington K.A."/>
            <person name="Rieger T.T."/>
            <person name="Ritchie M.G."/>
            <person name="Robin C."/>
            <person name="Rogers Y.H."/>
            <person name="Rohde C."/>
            <person name="Rozas J."/>
            <person name="Rubenfield M.J."/>
            <person name="Ruiz A."/>
            <person name="Russo S."/>
            <person name="Salzberg S.L."/>
            <person name="Sanchez-Gracia A."/>
            <person name="Saranga D.J."/>
            <person name="Sato H."/>
            <person name="Schaeffer S.W."/>
            <person name="Schatz M.C."/>
            <person name="Schlenke T."/>
            <person name="Schwartz R."/>
            <person name="Segarra C."/>
            <person name="Singh R.S."/>
            <person name="Sirot L."/>
            <person name="Sirota M."/>
            <person name="Sisneros N.B."/>
            <person name="Smith C.D."/>
            <person name="Smith T.F."/>
            <person name="Spieth J."/>
            <person name="Stage D.E."/>
            <person name="Stark A."/>
            <person name="Stephan W."/>
            <person name="Strausberg R.L."/>
            <person name="Strempel S."/>
            <person name="Sturgill D."/>
            <person name="Sutton G."/>
            <person name="Sutton G.G."/>
            <person name="Tao W."/>
            <person name="Teichmann S."/>
            <person name="Tobari Y.N."/>
            <person name="Tomimura Y."/>
            <person name="Tsolas J.M."/>
            <person name="Valente V.L."/>
            <person name="Venter E."/>
            <person name="Venter J.C."/>
            <person name="Vicario S."/>
            <person name="Vieira F.G."/>
            <person name="Vilella A.J."/>
            <person name="Villasante A."/>
            <person name="Walenz B."/>
            <person name="Wang J."/>
            <person name="Wasserman M."/>
            <person name="Watts T."/>
            <person name="Wilson D."/>
            <person name="Wilson R.K."/>
            <person name="Wing R.A."/>
            <person name="Wolfner M.F."/>
            <person name="Wong A."/>
            <person name="Wong G.K."/>
            <person name="Wu C.I."/>
            <person name="Wu G."/>
            <person name="Yamamoto D."/>
            <person name="Yang H.P."/>
            <person name="Yang S.P."/>
            <person name="Yorke J.A."/>
            <person name="Yoshida K."/>
            <person name="Zdobnov E."/>
            <person name="Zhang P."/>
            <person name="Zhang Y."/>
            <person name="Zimin A.V."/>
            <person name="Baldwin J."/>
            <person name="Abdouelleil A."/>
            <person name="Abdulkadir J."/>
            <person name="Abebe A."/>
            <person name="Abera B."/>
            <person name="Abreu J."/>
            <person name="Acer S.C."/>
            <person name="Aftuck L."/>
            <person name="Alexander A."/>
            <person name="An P."/>
            <person name="Anderson E."/>
            <person name="Anderson S."/>
            <person name="Arachi H."/>
            <person name="Azer M."/>
            <person name="Bachantsang P."/>
            <person name="Barry A."/>
            <person name="Bayul T."/>
            <person name="Berlin A."/>
            <person name="Bessette D."/>
            <person name="Bloom T."/>
            <person name="Blye J."/>
            <person name="Boguslavskiy L."/>
            <person name="Bonnet C."/>
            <person name="Boukhgalter B."/>
            <person name="Bourzgui I."/>
            <person name="Brown A."/>
            <person name="Cahill P."/>
            <person name="Channer S."/>
            <person name="Cheshatsang Y."/>
            <person name="Chuda L."/>
            <person name="Citroen M."/>
            <person name="Collymore A."/>
            <person name="Cooke P."/>
            <person name="Costello M."/>
            <person name="D'Aco K."/>
            <person name="Daza R."/>
            <person name="De Haan G."/>
            <person name="DeGray S."/>
            <person name="DeMaso C."/>
            <person name="Dhargay N."/>
            <person name="Dooley K."/>
            <person name="Dooley E."/>
            <person name="Doricent M."/>
            <person name="Dorje P."/>
            <person name="Dorjee K."/>
            <person name="Dupes A."/>
            <person name="Elong R."/>
            <person name="Falk J."/>
            <person name="Farina A."/>
            <person name="Faro S."/>
            <person name="Ferguson D."/>
            <person name="Fisher S."/>
            <person name="Foley C.D."/>
            <person name="Franke A."/>
            <person name="Friedrich D."/>
            <person name="Gadbois L."/>
            <person name="Gearin G."/>
            <person name="Gearin C.R."/>
            <person name="Giannoukos G."/>
            <person name="Goode T."/>
            <person name="Graham J."/>
            <person name="Grandbois E."/>
            <person name="Grewal S."/>
            <person name="Gyaltsen K."/>
            <person name="Hafez N."/>
            <person name="Hagos B."/>
            <person name="Hall J."/>
            <person name="Henson C."/>
            <person name="Hollinger A."/>
            <person name="Honan T."/>
            <person name="Huard M.D."/>
            <person name="Hughes L."/>
            <person name="Hurhula B."/>
            <person name="Husby M.E."/>
            <person name="Kamat A."/>
            <person name="Kanga B."/>
            <person name="Kashin S."/>
            <person name="Khazanovich D."/>
            <person name="Kisner P."/>
            <person name="Lance K."/>
            <person name="Lara M."/>
            <person name="Lee W."/>
            <person name="Lennon N."/>
            <person name="Letendre F."/>
            <person name="LeVine R."/>
            <person name="Lipovsky A."/>
            <person name="Liu X."/>
            <person name="Liu J."/>
            <person name="Liu S."/>
            <person name="Lokyitsang T."/>
            <person name="Lokyitsang Y."/>
            <person name="Lubonja R."/>
            <person name="Lui A."/>
            <person name="MacDonald P."/>
            <person name="Magnisalis V."/>
            <person name="Maru K."/>
            <person name="Matthews C."/>
            <person name="McCusker W."/>
            <person name="McDonough S."/>
            <person name="Mehta T."/>
            <person name="Meldrim J."/>
            <person name="Meneus L."/>
            <person name="Mihai O."/>
            <person name="Mihalev A."/>
            <person name="Mihova T."/>
            <person name="Mittelman R."/>
            <person name="Mlenga V."/>
            <person name="Montmayeur A."/>
            <person name="Mulrain L."/>
            <person name="Navidi A."/>
            <person name="Naylor J."/>
            <person name="Negash T."/>
            <person name="Nguyen T."/>
            <person name="Nguyen N."/>
            <person name="Nicol R."/>
            <person name="Norbu C."/>
            <person name="Norbu N."/>
            <person name="Novod N."/>
            <person name="O'Neill B."/>
            <person name="Osman S."/>
            <person name="Markiewicz E."/>
            <person name="Oyono O.L."/>
            <person name="Patti C."/>
            <person name="Phunkhang P."/>
            <person name="Pierre F."/>
            <person name="Priest M."/>
            <person name="Raghuraman S."/>
            <person name="Rege F."/>
            <person name="Reyes R."/>
            <person name="Rise C."/>
            <person name="Rogov P."/>
            <person name="Ross K."/>
            <person name="Ryan E."/>
            <person name="Settipalli S."/>
            <person name="Shea T."/>
            <person name="Sherpa N."/>
            <person name="Shi L."/>
            <person name="Shih D."/>
            <person name="Sparrow T."/>
            <person name="Spaulding J."/>
            <person name="Stalker J."/>
            <person name="Stange-Thomann N."/>
            <person name="Stavropoulos S."/>
            <person name="Stone C."/>
            <person name="Strader C."/>
            <person name="Tesfaye S."/>
            <person name="Thomson T."/>
            <person name="Thoulutsang Y."/>
            <person name="Thoulutsang D."/>
            <person name="Topham K."/>
            <person name="Topping I."/>
            <person name="Tsamla T."/>
            <person name="Vassiliev H."/>
            <person name="Vo A."/>
            <person name="Wangchuk T."/>
            <person name="Wangdi T."/>
            <person name="Weiand M."/>
            <person name="Wilkinson J."/>
            <person name="Wilson A."/>
            <person name="Yadav S."/>
            <person name="Young G."/>
            <person name="Yu Q."/>
            <person name="Zembek L."/>
            <person name="Zhong D."/>
            <person name="Zimmer A."/>
            <person name="Zwirko Z."/>
            <person name="Jaffe D.B."/>
            <person name="Alvarez P."/>
            <person name="Brockman W."/>
            <person name="Butler J."/>
            <person name="Chin C."/>
            <person name="Gnerre S."/>
            <person name="Grabherr M."/>
            <person name="Kleber M."/>
            <person name="Mauceli E."/>
            <person name="MacCallum I."/>
        </authorList>
    </citation>
    <scope>NUCLEOTIDE SEQUENCE [LARGE SCALE GENOMIC DNA]</scope>
    <source>
        <strain evidence="3">Rob3c / Tucson 14021-0248.25</strain>
    </source>
</reference>
<gene>
    <name evidence="2" type="primary">Dsec\GM16356</name>
    <name evidence="2" type="ORF">Dsec_GM16356</name>
</gene>
<organism evidence="3">
    <name type="scientific">Drosophila sechellia</name>
    <name type="common">Fruit fly</name>
    <dbReference type="NCBI Taxonomy" id="7238"/>
    <lineage>
        <taxon>Eukaryota</taxon>
        <taxon>Metazoa</taxon>
        <taxon>Ecdysozoa</taxon>
        <taxon>Arthropoda</taxon>
        <taxon>Hexapoda</taxon>
        <taxon>Insecta</taxon>
        <taxon>Pterygota</taxon>
        <taxon>Neoptera</taxon>
        <taxon>Endopterygota</taxon>
        <taxon>Diptera</taxon>
        <taxon>Brachycera</taxon>
        <taxon>Muscomorpha</taxon>
        <taxon>Ephydroidea</taxon>
        <taxon>Drosophilidae</taxon>
        <taxon>Drosophila</taxon>
        <taxon>Sophophora</taxon>
    </lineage>
</organism>
<proteinExistence type="predicted"/>
<dbReference type="EMBL" id="CH480837">
    <property type="protein sequence ID" value="EDW49076.1"/>
    <property type="molecule type" value="Genomic_DNA"/>
</dbReference>
<evidence type="ECO:0000256" key="1">
    <source>
        <dbReference type="SAM" id="MobiDB-lite"/>
    </source>
</evidence>
<evidence type="ECO:0000313" key="3">
    <source>
        <dbReference type="Proteomes" id="UP000001292"/>
    </source>
</evidence>
<sequence length="89" mass="9675">MAITFNAANNDDNQLEDAEDAKEAEEDSEAEATAKAKAFTFRKTQTESAPKNDGLQQVNQLLSGHQGIGTYGQRDNRTSYGHQVTVTGQ</sequence>
<dbReference type="Proteomes" id="UP000001292">
    <property type="component" value="Unassembled WGS sequence"/>
</dbReference>
<dbReference type="AlphaFoldDB" id="B4IGV8"/>
<feature type="compositionally biased region" description="Acidic residues" evidence="1">
    <location>
        <begin position="13"/>
        <end position="30"/>
    </location>
</feature>
<feature type="region of interest" description="Disordered" evidence="1">
    <location>
        <begin position="1"/>
        <end position="34"/>
    </location>
</feature>
<accession>B4IGV8</accession>
<evidence type="ECO:0000313" key="2">
    <source>
        <dbReference type="EMBL" id="EDW49076.1"/>
    </source>
</evidence>
<name>B4IGV8_DROSE</name>